<dbReference type="SUPFAM" id="SSF57924">
    <property type="entry name" value="Inhibitor of apoptosis (IAP) repeat"/>
    <property type="match status" value="1"/>
</dbReference>
<name>A0A8B6CM75_MYTGA</name>
<evidence type="ECO:0000313" key="1">
    <source>
        <dbReference type="EMBL" id="VDI06342.1"/>
    </source>
</evidence>
<proteinExistence type="predicted"/>
<evidence type="ECO:0000313" key="2">
    <source>
        <dbReference type="Proteomes" id="UP000596742"/>
    </source>
</evidence>
<reference evidence="1" key="1">
    <citation type="submission" date="2018-11" db="EMBL/GenBank/DDBJ databases">
        <authorList>
            <person name="Alioto T."/>
            <person name="Alioto T."/>
        </authorList>
    </citation>
    <scope>NUCLEOTIDE SEQUENCE</scope>
</reference>
<gene>
    <name evidence="1" type="ORF">MGAL_10B041421</name>
</gene>
<dbReference type="OrthoDB" id="6198670at2759"/>
<dbReference type="AlphaFoldDB" id="A0A8B6CM75"/>
<protein>
    <submittedName>
        <fullName evidence="1">Uncharacterized protein</fullName>
    </submittedName>
</protein>
<dbReference type="PROSITE" id="PS50143">
    <property type="entry name" value="BIR_REPEAT_2"/>
    <property type="match status" value="1"/>
</dbReference>
<dbReference type="InterPro" id="IPR001370">
    <property type="entry name" value="BIR_rpt"/>
</dbReference>
<dbReference type="Gene3D" id="1.10.1170.10">
    <property type="entry name" value="Inhibitor Of Apoptosis Protein (2mihbC-IAP-1), Chain A"/>
    <property type="match status" value="1"/>
</dbReference>
<dbReference type="Pfam" id="PF00653">
    <property type="entry name" value="BIR"/>
    <property type="match status" value="1"/>
</dbReference>
<keyword evidence="2" id="KW-1185">Reference proteome</keyword>
<dbReference type="EMBL" id="UYJE01001911">
    <property type="protein sequence ID" value="VDI06342.1"/>
    <property type="molecule type" value="Genomic_DNA"/>
</dbReference>
<sequence length="190" mass="23213">MQRDFPSLFQREYINERHCENITTEKSDVDASSFTRPLHGHAFRLQRRQFCPRSHRPFQSVPDDFFHEKRNIFQTFQTDNNSHYHFNHEQIVDILKERQFEHPEMKYTYRRRNTFISCIDWYYLQFNTYWSVDAFINAGFYLKDNHGNLDCFSCGLQIRHDIDDNPYRFHQNYSPHCLALARVDKEVVMK</sequence>
<organism evidence="1 2">
    <name type="scientific">Mytilus galloprovincialis</name>
    <name type="common">Mediterranean mussel</name>
    <dbReference type="NCBI Taxonomy" id="29158"/>
    <lineage>
        <taxon>Eukaryota</taxon>
        <taxon>Metazoa</taxon>
        <taxon>Spiralia</taxon>
        <taxon>Lophotrochozoa</taxon>
        <taxon>Mollusca</taxon>
        <taxon>Bivalvia</taxon>
        <taxon>Autobranchia</taxon>
        <taxon>Pteriomorphia</taxon>
        <taxon>Mytilida</taxon>
        <taxon>Mytiloidea</taxon>
        <taxon>Mytilidae</taxon>
        <taxon>Mytilinae</taxon>
        <taxon>Mytilus</taxon>
    </lineage>
</organism>
<dbReference type="SMART" id="SM00238">
    <property type="entry name" value="BIR"/>
    <property type="match status" value="1"/>
</dbReference>
<comment type="caution">
    <text evidence="1">The sequence shown here is derived from an EMBL/GenBank/DDBJ whole genome shotgun (WGS) entry which is preliminary data.</text>
</comment>
<accession>A0A8B6CM75</accession>
<dbReference type="Proteomes" id="UP000596742">
    <property type="component" value="Unassembled WGS sequence"/>
</dbReference>